<evidence type="ECO:0000313" key="4">
    <source>
        <dbReference type="Proteomes" id="UP000494256"/>
    </source>
</evidence>
<dbReference type="EMBL" id="CADEBD010000171">
    <property type="protein sequence ID" value="CAB3223757.1"/>
    <property type="molecule type" value="Genomic_DNA"/>
</dbReference>
<organism evidence="1 4">
    <name type="scientific">Arctia plantaginis</name>
    <name type="common">Wood tiger moth</name>
    <name type="synonym">Phalaena plantaginis</name>
    <dbReference type="NCBI Taxonomy" id="874455"/>
    <lineage>
        <taxon>Eukaryota</taxon>
        <taxon>Metazoa</taxon>
        <taxon>Ecdysozoa</taxon>
        <taxon>Arthropoda</taxon>
        <taxon>Hexapoda</taxon>
        <taxon>Insecta</taxon>
        <taxon>Pterygota</taxon>
        <taxon>Neoptera</taxon>
        <taxon>Endopterygota</taxon>
        <taxon>Lepidoptera</taxon>
        <taxon>Glossata</taxon>
        <taxon>Ditrysia</taxon>
        <taxon>Noctuoidea</taxon>
        <taxon>Erebidae</taxon>
        <taxon>Arctiinae</taxon>
        <taxon>Arctia</taxon>
    </lineage>
</organism>
<dbReference type="Proteomes" id="UP000494106">
    <property type="component" value="Unassembled WGS sequence"/>
</dbReference>
<name>A0A8S0YVW5_ARCPL</name>
<comment type="caution">
    <text evidence="1">The sequence shown here is derived from an EMBL/GenBank/DDBJ whole genome shotgun (WGS) entry which is preliminary data.</text>
</comment>
<dbReference type="EMBL" id="CADEBC010000561">
    <property type="protein sequence ID" value="CAB3253786.1"/>
    <property type="molecule type" value="Genomic_DNA"/>
</dbReference>
<keyword evidence="3" id="KW-1185">Reference proteome</keyword>
<evidence type="ECO:0000313" key="3">
    <source>
        <dbReference type="Proteomes" id="UP000494106"/>
    </source>
</evidence>
<evidence type="ECO:0000313" key="2">
    <source>
        <dbReference type="EMBL" id="CAB3253786.1"/>
    </source>
</evidence>
<dbReference type="Proteomes" id="UP000494256">
    <property type="component" value="Unassembled WGS sequence"/>
</dbReference>
<protein>
    <submittedName>
        <fullName evidence="1">Uncharacterized protein</fullName>
    </submittedName>
</protein>
<dbReference type="AlphaFoldDB" id="A0A8S0YVW5"/>
<accession>A0A8S0YVW5</accession>
<sequence>MLIELTIRLNVESTSCELKCCPYMPAAFSQGRVECTGSEAVCGEGGFAVLTTAELLLLPFISYEPVLLAGLFAVAVSCADLQISG</sequence>
<reference evidence="3 4" key="1">
    <citation type="submission" date="2020-04" db="EMBL/GenBank/DDBJ databases">
        <authorList>
            <person name="Wallbank WR R."/>
            <person name="Pardo Diaz C."/>
            <person name="Kozak K."/>
            <person name="Martin S."/>
            <person name="Jiggins C."/>
            <person name="Moest M."/>
            <person name="Warren A I."/>
            <person name="Byers J.R.P. K."/>
            <person name="Montejo-Kovacevich G."/>
            <person name="Yen C E."/>
        </authorList>
    </citation>
    <scope>NUCLEOTIDE SEQUENCE [LARGE SCALE GENOMIC DNA]</scope>
</reference>
<proteinExistence type="predicted"/>
<gene>
    <name evidence="2" type="ORF">APLA_LOCUS14283</name>
    <name evidence="1" type="ORF">APLA_LOCUS1559</name>
</gene>
<evidence type="ECO:0000313" key="1">
    <source>
        <dbReference type="EMBL" id="CAB3223757.1"/>
    </source>
</evidence>